<feature type="domain" description="NPR1/NIM1-like C-terminal" evidence="1">
    <location>
        <begin position="5"/>
        <end position="143"/>
    </location>
</feature>
<dbReference type="GO" id="GO:0042742">
    <property type="term" value="P:defense response to bacterium"/>
    <property type="evidence" value="ECO:0007669"/>
    <property type="project" value="TreeGrafter"/>
</dbReference>
<comment type="caution">
    <text evidence="2">The sequence shown here is derived from an EMBL/GenBank/DDBJ whole genome shotgun (WGS) entry which is preliminary data.</text>
</comment>
<dbReference type="AlphaFoldDB" id="A0AAD4T9I4"/>
<dbReference type="GO" id="GO:2000022">
    <property type="term" value="P:regulation of jasmonic acid mediated signaling pathway"/>
    <property type="evidence" value="ECO:0007669"/>
    <property type="project" value="InterPro"/>
</dbReference>
<dbReference type="PANTHER" id="PTHR46475">
    <property type="entry name" value="REGULATORY PROTEIN NPR3"/>
    <property type="match status" value="1"/>
</dbReference>
<organism evidence="2 3">
    <name type="scientific">Papaver atlanticum</name>
    <dbReference type="NCBI Taxonomy" id="357466"/>
    <lineage>
        <taxon>Eukaryota</taxon>
        <taxon>Viridiplantae</taxon>
        <taxon>Streptophyta</taxon>
        <taxon>Embryophyta</taxon>
        <taxon>Tracheophyta</taxon>
        <taxon>Spermatophyta</taxon>
        <taxon>Magnoliopsida</taxon>
        <taxon>Ranunculales</taxon>
        <taxon>Papaveraceae</taxon>
        <taxon>Papaveroideae</taxon>
        <taxon>Papaver</taxon>
    </lineage>
</organism>
<sequence>MAGDGDDLRIKLLFLENRESLARLLFPNEAQVIMGIAEFDDTVKLFPLYAMNLNETPSSVSKEGQVALIHRITTVSQSVELGKHYFPRCNEVLDKIMDSDELLELAGYNSNLPEERVMKRKKFMELQEMFKMAFKEDTISTSPSSSV</sequence>
<dbReference type="InterPro" id="IPR044292">
    <property type="entry name" value="NPR"/>
</dbReference>
<dbReference type="InterPro" id="IPR021094">
    <property type="entry name" value="NPR1/NIM1-like_C"/>
</dbReference>
<evidence type="ECO:0000313" key="2">
    <source>
        <dbReference type="EMBL" id="KAI3944252.1"/>
    </source>
</evidence>
<evidence type="ECO:0000259" key="1">
    <source>
        <dbReference type="Pfam" id="PF12313"/>
    </source>
</evidence>
<reference evidence="2" key="1">
    <citation type="submission" date="2022-04" db="EMBL/GenBank/DDBJ databases">
        <title>A functionally conserved STORR gene fusion in Papaver species that diverged 16.8 million years ago.</title>
        <authorList>
            <person name="Catania T."/>
        </authorList>
    </citation>
    <scope>NUCLEOTIDE SEQUENCE</scope>
    <source>
        <strain evidence="2">S-188037</strain>
    </source>
</reference>
<dbReference type="GO" id="GO:2000031">
    <property type="term" value="P:regulation of salicylic acid mediated signaling pathway"/>
    <property type="evidence" value="ECO:0007669"/>
    <property type="project" value="InterPro"/>
</dbReference>
<gene>
    <name evidence="2" type="ORF">MKW98_016482</name>
</gene>
<dbReference type="GO" id="GO:0005634">
    <property type="term" value="C:nucleus"/>
    <property type="evidence" value="ECO:0007669"/>
    <property type="project" value="TreeGrafter"/>
</dbReference>
<dbReference type="Proteomes" id="UP001202328">
    <property type="component" value="Unassembled WGS sequence"/>
</dbReference>
<dbReference type="GO" id="GO:0009862">
    <property type="term" value="P:systemic acquired resistance, salicylic acid mediated signaling pathway"/>
    <property type="evidence" value="ECO:0007669"/>
    <property type="project" value="InterPro"/>
</dbReference>
<dbReference type="PANTHER" id="PTHR46475:SF1">
    <property type="entry name" value="REGULATORY PROTEIN NPR2"/>
    <property type="match status" value="1"/>
</dbReference>
<keyword evidence="3" id="KW-1185">Reference proteome</keyword>
<evidence type="ECO:0000313" key="3">
    <source>
        <dbReference type="Proteomes" id="UP001202328"/>
    </source>
</evidence>
<name>A0AAD4T9I4_9MAGN</name>
<dbReference type="GO" id="GO:0050832">
    <property type="term" value="P:defense response to fungus"/>
    <property type="evidence" value="ECO:0007669"/>
    <property type="project" value="TreeGrafter"/>
</dbReference>
<proteinExistence type="predicted"/>
<accession>A0AAD4T9I4</accession>
<dbReference type="Pfam" id="PF12313">
    <property type="entry name" value="NPR1_like_C"/>
    <property type="match status" value="1"/>
</dbReference>
<dbReference type="GO" id="GO:0005737">
    <property type="term" value="C:cytoplasm"/>
    <property type="evidence" value="ECO:0007669"/>
    <property type="project" value="TreeGrafter"/>
</dbReference>
<protein>
    <recommendedName>
        <fullName evidence="1">NPR1/NIM1-like C-terminal domain-containing protein</fullName>
    </recommendedName>
</protein>
<dbReference type="EMBL" id="JAJJMB010004060">
    <property type="protein sequence ID" value="KAI3944252.1"/>
    <property type="molecule type" value="Genomic_DNA"/>
</dbReference>